<keyword evidence="4" id="KW-1185">Reference proteome</keyword>
<gene>
    <name evidence="3" type="ORF">DFR44_10187</name>
</gene>
<evidence type="ECO:0000313" key="4">
    <source>
        <dbReference type="Proteomes" id="UP000294480"/>
    </source>
</evidence>
<feature type="coiled-coil region" evidence="1">
    <location>
        <begin position="34"/>
        <end position="61"/>
    </location>
</feature>
<evidence type="ECO:0000313" key="3">
    <source>
        <dbReference type="EMBL" id="TDR33037.1"/>
    </source>
</evidence>
<keyword evidence="1" id="KW-0175">Coiled coil</keyword>
<reference evidence="3 4" key="1">
    <citation type="submission" date="2019-03" db="EMBL/GenBank/DDBJ databases">
        <title>Genomic Encyclopedia of Type Strains, Phase IV (KMG-IV): sequencing the most valuable type-strain genomes for metagenomic binning, comparative biology and taxonomic classification.</title>
        <authorList>
            <person name="Goeker M."/>
        </authorList>
    </citation>
    <scope>NUCLEOTIDE SEQUENCE [LARGE SCALE GENOMIC DNA]</scope>
    <source>
        <strain evidence="3 4">DSM 102852</strain>
    </source>
</reference>
<feature type="region of interest" description="Disordered" evidence="2">
    <location>
        <begin position="110"/>
        <end position="162"/>
    </location>
</feature>
<dbReference type="NCBIfam" id="NF043076">
    <property type="entry name" value="PHA_gran_PhaM"/>
    <property type="match status" value="1"/>
</dbReference>
<comment type="caution">
    <text evidence="3">The sequence shown here is derived from an EMBL/GenBank/DDBJ whole genome shotgun (WGS) entry which is preliminary data.</text>
</comment>
<organism evidence="3 4">
    <name type="scientific">Hydromonas duriensis</name>
    <dbReference type="NCBI Taxonomy" id="1527608"/>
    <lineage>
        <taxon>Bacteria</taxon>
        <taxon>Pseudomonadati</taxon>
        <taxon>Pseudomonadota</taxon>
        <taxon>Betaproteobacteria</taxon>
        <taxon>Burkholderiales</taxon>
        <taxon>Burkholderiaceae</taxon>
        <taxon>Hydromonas</taxon>
    </lineage>
</organism>
<dbReference type="AlphaFoldDB" id="A0A4R6YBI4"/>
<feature type="compositionally biased region" description="Polar residues" evidence="2">
    <location>
        <begin position="115"/>
        <end position="124"/>
    </location>
</feature>
<feature type="compositionally biased region" description="Low complexity" evidence="2">
    <location>
        <begin position="202"/>
        <end position="218"/>
    </location>
</feature>
<feature type="compositionally biased region" description="Basic residues" evidence="2">
    <location>
        <begin position="219"/>
        <end position="229"/>
    </location>
</feature>
<dbReference type="RefSeq" id="WP_133618732.1">
    <property type="nucleotide sequence ID" value="NZ_SNZE01000001.1"/>
</dbReference>
<dbReference type="InterPro" id="IPR050026">
    <property type="entry name" value="PHA_gran_PhaM_N"/>
</dbReference>
<sequence length="229" mass="24857">MFSKIPAFFSMPNNNTTGDNAPSFSGMPLVNPLLNDAQTNIESLDERIQQLESVAQWLNMNLQMVNGTVQQLQVQKQTLQALAQWQALSKDALGELAKINPFAAAQIQETPIKAESNTQPNTTTRTRKPSKTNKSSRTSHATDESATQQTSAQTESAPPVETPAAFEQIAHTWWNGLQSQFAQLAQPMMQAVKSANDNANEPAPTAAKTAGKTTAVPKKSARPKVIKSK</sequence>
<name>A0A4R6YBI4_9BURK</name>
<protein>
    <submittedName>
        <fullName evidence="3">Uncharacterized protein</fullName>
    </submittedName>
</protein>
<dbReference type="EMBL" id="SNZE01000001">
    <property type="protein sequence ID" value="TDR33037.1"/>
    <property type="molecule type" value="Genomic_DNA"/>
</dbReference>
<feature type="compositionally biased region" description="Polar residues" evidence="2">
    <location>
        <begin position="132"/>
        <end position="156"/>
    </location>
</feature>
<dbReference type="OrthoDB" id="8566581at2"/>
<proteinExistence type="predicted"/>
<accession>A0A4R6YBI4</accession>
<feature type="region of interest" description="Disordered" evidence="2">
    <location>
        <begin position="192"/>
        <end position="229"/>
    </location>
</feature>
<evidence type="ECO:0000256" key="1">
    <source>
        <dbReference type="SAM" id="Coils"/>
    </source>
</evidence>
<evidence type="ECO:0000256" key="2">
    <source>
        <dbReference type="SAM" id="MobiDB-lite"/>
    </source>
</evidence>
<dbReference type="Proteomes" id="UP000294480">
    <property type="component" value="Unassembled WGS sequence"/>
</dbReference>